<proteinExistence type="predicted"/>
<sequence>MVYHKEPCIKFSNNTNIKHLVKVLSIYSYYFLSYSKIKLSILSKTGFAVFLMLLNTIGNFLLLTPQKSGLSLKIEALLLLQNVMTETKKKKIKKNKTHIIVKSIYSSLRSESKSTQLFQNSKKEVVLNSLKRLMVHNYRIIQIFDLNGDHFKEKNQNMVFLDFLIFAANNGKQYYNYVVKSFEMLNAINFIHNIKMLNGIFTYTLNFKTMIRKKFIDDNKLIYTNFTGDALFGYNPTFLQYP</sequence>
<evidence type="ECO:0000313" key="3">
    <source>
        <dbReference type="Proteomes" id="UP000475862"/>
    </source>
</evidence>
<reference evidence="2 3" key="1">
    <citation type="submission" date="2019-08" db="EMBL/GenBank/DDBJ databases">
        <title>The genome of the soybean aphid Biotype 1, its phylome, world population structure and adaptation to the North American continent.</title>
        <authorList>
            <person name="Giordano R."/>
            <person name="Donthu R.K."/>
            <person name="Hernandez A.G."/>
            <person name="Wright C.L."/>
            <person name="Zimin A.V."/>
        </authorList>
    </citation>
    <scope>NUCLEOTIDE SEQUENCE [LARGE SCALE GENOMIC DNA]</scope>
    <source>
        <tissue evidence="2">Whole aphids</tissue>
    </source>
</reference>
<name>A0A6G0U4R8_APHGL</name>
<feature type="transmembrane region" description="Helical" evidence="1">
    <location>
        <begin position="41"/>
        <end position="63"/>
    </location>
</feature>
<accession>A0A6G0U4R8</accession>
<evidence type="ECO:0000313" key="2">
    <source>
        <dbReference type="EMBL" id="KAE9543947.1"/>
    </source>
</evidence>
<keyword evidence="3" id="KW-1185">Reference proteome</keyword>
<keyword evidence="1" id="KW-1133">Transmembrane helix</keyword>
<dbReference type="AlphaFoldDB" id="A0A6G0U4R8"/>
<gene>
    <name evidence="2" type="ORF">AGLY_001925</name>
</gene>
<comment type="caution">
    <text evidence="2">The sequence shown here is derived from an EMBL/GenBank/DDBJ whole genome shotgun (WGS) entry which is preliminary data.</text>
</comment>
<protein>
    <submittedName>
        <fullName evidence="2">Uncharacterized protein</fullName>
    </submittedName>
</protein>
<evidence type="ECO:0000256" key="1">
    <source>
        <dbReference type="SAM" id="Phobius"/>
    </source>
</evidence>
<dbReference type="EMBL" id="VYZN01000004">
    <property type="protein sequence ID" value="KAE9543947.1"/>
    <property type="molecule type" value="Genomic_DNA"/>
</dbReference>
<keyword evidence="1" id="KW-0812">Transmembrane</keyword>
<organism evidence="2 3">
    <name type="scientific">Aphis glycines</name>
    <name type="common">Soybean aphid</name>
    <dbReference type="NCBI Taxonomy" id="307491"/>
    <lineage>
        <taxon>Eukaryota</taxon>
        <taxon>Metazoa</taxon>
        <taxon>Ecdysozoa</taxon>
        <taxon>Arthropoda</taxon>
        <taxon>Hexapoda</taxon>
        <taxon>Insecta</taxon>
        <taxon>Pterygota</taxon>
        <taxon>Neoptera</taxon>
        <taxon>Paraneoptera</taxon>
        <taxon>Hemiptera</taxon>
        <taxon>Sternorrhyncha</taxon>
        <taxon>Aphidomorpha</taxon>
        <taxon>Aphidoidea</taxon>
        <taxon>Aphididae</taxon>
        <taxon>Aphidini</taxon>
        <taxon>Aphis</taxon>
        <taxon>Aphis</taxon>
    </lineage>
</organism>
<dbReference type="Proteomes" id="UP000475862">
    <property type="component" value="Unassembled WGS sequence"/>
</dbReference>
<keyword evidence="1" id="KW-0472">Membrane</keyword>